<dbReference type="Gene3D" id="3.30.70.100">
    <property type="match status" value="1"/>
</dbReference>
<sequence length="102" mass="10784">MITQNDAFRSRGDESSALLDVSGMMCGGCVSRVKSLLSADDRVDSVVVNMLTETAAVKLKPEVAKLDMAANVAERSFWEVLHNSYVKGGLALGALLGPGRGQ</sequence>
<name>A0AAW0KY91_QUESU</name>
<feature type="domain" description="HMA" evidence="1">
    <location>
        <begin position="15"/>
        <end position="80"/>
    </location>
</feature>
<comment type="caution">
    <text evidence="2">The sequence shown here is derived from an EMBL/GenBank/DDBJ whole genome shotgun (WGS) entry which is preliminary data.</text>
</comment>
<evidence type="ECO:0000313" key="2">
    <source>
        <dbReference type="EMBL" id="KAK7843253.1"/>
    </source>
</evidence>
<evidence type="ECO:0000259" key="1">
    <source>
        <dbReference type="PROSITE" id="PS50846"/>
    </source>
</evidence>
<evidence type="ECO:0000313" key="3">
    <source>
        <dbReference type="Proteomes" id="UP000237347"/>
    </source>
</evidence>
<proteinExistence type="predicted"/>
<accession>A0AAW0KY91</accession>
<dbReference type="CDD" id="cd00371">
    <property type="entry name" value="HMA"/>
    <property type="match status" value="1"/>
</dbReference>
<dbReference type="GO" id="GO:0046872">
    <property type="term" value="F:metal ion binding"/>
    <property type="evidence" value="ECO:0007669"/>
    <property type="project" value="InterPro"/>
</dbReference>
<dbReference type="Proteomes" id="UP000237347">
    <property type="component" value="Unassembled WGS sequence"/>
</dbReference>
<dbReference type="EMBL" id="PKMF04000207">
    <property type="protein sequence ID" value="KAK7843253.1"/>
    <property type="molecule type" value="Genomic_DNA"/>
</dbReference>
<dbReference type="InterPro" id="IPR036163">
    <property type="entry name" value="HMA_dom_sf"/>
</dbReference>
<protein>
    <submittedName>
        <fullName evidence="2">Copper-transporting atpase paa2</fullName>
    </submittedName>
</protein>
<organism evidence="2 3">
    <name type="scientific">Quercus suber</name>
    <name type="common">Cork oak</name>
    <dbReference type="NCBI Taxonomy" id="58331"/>
    <lineage>
        <taxon>Eukaryota</taxon>
        <taxon>Viridiplantae</taxon>
        <taxon>Streptophyta</taxon>
        <taxon>Embryophyta</taxon>
        <taxon>Tracheophyta</taxon>
        <taxon>Spermatophyta</taxon>
        <taxon>Magnoliopsida</taxon>
        <taxon>eudicotyledons</taxon>
        <taxon>Gunneridae</taxon>
        <taxon>Pentapetalae</taxon>
        <taxon>rosids</taxon>
        <taxon>fabids</taxon>
        <taxon>Fagales</taxon>
        <taxon>Fagaceae</taxon>
        <taxon>Quercus</taxon>
    </lineage>
</organism>
<dbReference type="InterPro" id="IPR006121">
    <property type="entry name" value="HMA_dom"/>
</dbReference>
<reference evidence="2 3" key="1">
    <citation type="journal article" date="2018" name="Sci. Data">
        <title>The draft genome sequence of cork oak.</title>
        <authorList>
            <person name="Ramos A.M."/>
            <person name="Usie A."/>
            <person name="Barbosa P."/>
            <person name="Barros P.M."/>
            <person name="Capote T."/>
            <person name="Chaves I."/>
            <person name="Simoes F."/>
            <person name="Abreu I."/>
            <person name="Carrasquinho I."/>
            <person name="Faro C."/>
            <person name="Guimaraes J.B."/>
            <person name="Mendonca D."/>
            <person name="Nobrega F."/>
            <person name="Rodrigues L."/>
            <person name="Saibo N.J.M."/>
            <person name="Varela M.C."/>
            <person name="Egas C."/>
            <person name="Matos J."/>
            <person name="Miguel C.M."/>
            <person name="Oliveira M.M."/>
            <person name="Ricardo C.P."/>
            <person name="Goncalves S."/>
        </authorList>
    </citation>
    <scope>NUCLEOTIDE SEQUENCE [LARGE SCALE GENOMIC DNA]</scope>
    <source>
        <strain evidence="3">cv. HL8</strain>
    </source>
</reference>
<dbReference type="PROSITE" id="PS50846">
    <property type="entry name" value="HMA_2"/>
    <property type="match status" value="1"/>
</dbReference>
<keyword evidence="3" id="KW-1185">Reference proteome</keyword>
<dbReference type="Pfam" id="PF00403">
    <property type="entry name" value="HMA"/>
    <property type="match status" value="1"/>
</dbReference>
<dbReference type="SUPFAM" id="SSF55008">
    <property type="entry name" value="HMA, heavy metal-associated domain"/>
    <property type="match status" value="1"/>
</dbReference>
<dbReference type="AlphaFoldDB" id="A0AAW0KY91"/>
<gene>
    <name evidence="2" type="primary">PAA2</name>
    <name evidence="2" type="ORF">CFP56_012784</name>
</gene>